<dbReference type="EMBL" id="CP010086">
    <property type="protein sequence ID" value="AJH01393.1"/>
    <property type="molecule type" value="Genomic_DNA"/>
</dbReference>
<feature type="chain" id="PRO_5002106736" description="Lipoprotein" evidence="1">
    <location>
        <begin position="27"/>
        <end position="332"/>
    </location>
</feature>
<dbReference type="KEGG" id="cbei:LF65_04864"/>
<feature type="signal peptide" evidence="1">
    <location>
        <begin position="1"/>
        <end position="26"/>
    </location>
</feature>
<accession>A0A0B5QTL3</accession>
<dbReference type="Proteomes" id="UP000031866">
    <property type="component" value="Chromosome"/>
</dbReference>
<reference evidence="3" key="1">
    <citation type="submission" date="2014-12" db="EMBL/GenBank/DDBJ databases">
        <title>Genome sequence of Clostridium beijerinckii strain 59B.</title>
        <authorList>
            <person name="Little G.T."/>
            <person name="Minton N.P."/>
        </authorList>
    </citation>
    <scope>NUCLEOTIDE SEQUENCE [LARGE SCALE GENOMIC DNA]</scope>
    <source>
        <strain evidence="3">59B</strain>
    </source>
</reference>
<dbReference type="PROSITE" id="PS51257">
    <property type="entry name" value="PROKAR_LIPOPROTEIN"/>
    <property type="match status" value="1"/>
</dbReference>
<organism evidence="2 3">
    <name type="scientific">Clostridium beijerinckii</name>
    <name type="common">Clostridium MP</name>
    <dbReference type="NCBI Taxonomy" id="1520"/>
    <lineage>
        <taxon>Bacteria</taxon>
        <taxon>Bacillati</taxon>
        <taxon>Bacillota</taxon>
        <taxon>Clostridia</taxon>
        <taxon>Eubacteriales</taxon>
        <taxon>Clostridiaceae</taxon>
        <taxon>Clostridium</taxon>
    </lineage>
</organism>
<dbReference type="OrthoDB" id="1896795at2"/>
<dbReference type="AlphaFoldDB" id="A0A0B5QTL3"/>
<evidence type="ECO:0008006" key="4">
    <source>
        <dbReference type="Google" id="ProtNLM"/>
    </source>
</evidence>
<dbReference type="RefSeq" id="WP_041899820.1">
    <property type="nucleotide sequence ID" value="NZ_CP010086.2"/>
</dbReference>
<sequence>MKMKKTLAFIMTAALTVGTMAGCSQATLNYAQELSNTAKWEATTSSIDGDLNINVKGKDGTETKQEIKFAATGYTAKDKSYVDMTFTDPAGKLNIPELKAYSDGTTSYINKSFYQGISSLTGQSAPTGLNNITQEYIGIDTQASGVDATKLKALMTQPDGMVEFGKMIFGGNADLDLPFVKNGREYTINLDADKSVDLAAKALKATANNLDNLNSTFKLGLPAESITQMKTAANSPEFDKSLPEIKAALAGTTINSKEVFTDNSYSSDFNMNLQIKDFGTIALTMKTTDTKSDVKGINFPTSTLKVSQEEFNKLMIPATNTSIASSTNVVSK</sequence>
<gene>
    <name evidence="2" type="ORF">LF65_04864</name>
</gene>
<name>A0A0B5QTL3_CLOBE</name>
<keyword evidence="1" id="KW-0732">Signal</keyword>
<evidence type="ECO:0000256" key="1">
    <source>
        <dbReference type="SAM" id="SignalP"/>
    </source>
</evidence>
<dbReference type="STRING" id="1520.LF65_04864"/>
<evidence type="ECO:0000313" key="2">
    <source>
        <dbReference type="EMBL" id="AJH01393.1"/>
    </source>
</evidence>
<protein>
    <recommendedName>
        <fullName evidence="4">Lipoprotein</fullName>
    </recommendedName>
</protein>
<proteinExistence type="predicted"/>
<evidence type="ECO:0000313" key="3">
    <source>
        <dbReference type="Proteomes" id="UP000031866"/>
    </source>
</evidence>